<gene>
    <name evidence="2" type="ORF">ABVK25_011931</name>
</gene>
<organism evidence="2 3">
    <name type="scientific">Lepraria finkii</name>
    <dbReference type="NCBI Taxonomy" id="1340010"/>
    <lineage>
        <taxon>Eukaryota</taxon>
        <taxon>Fungi</taxon>
        <taxon>Dikarya</taxon>
        <taxon>Ascomycota</taxon>
        <taxon>Pezizomycotina</taxon>
        <taxon>Lecanoromycetes</taxon>
        <taxon>OSLEUM clade</taxon>
        <taxon>Lecanoromycetidae</taxon>
        <taxon>Lecanorales</taxon>
        <taxon>Lecanorineae</taxon>
        <taxon>Stereocaulaceae</taxon>
        <taxon>Lepraria</taxon>
    </lineage>
</organism>
<evidence type="ECO:0000256" key="1">
    <source>
        <dbReference type="SAM" id="MobiDB-lite"/>
    </source>
</evidence>
<dbReference type="EMBL" id="JBHFEH010000130">
    <property type="protein sequence ID" value="KAL2045910.1"/>
    <property type="molecule type" value="Genomic_DNA"/>
</dbReference>
<name>A0ABR4AKC1_9LECA</name>
<feature type="compositionally biased region" description="Polar residues" evidence="1">
    <location>
        <begin position="44"/>
        <end position="53"/>
    </location>
</feature>
<evidence type="ECO:0000313" key="2">
    <source>
        <dbReference type="EMBL" id="KAL2045910.1"/>
    </source>
</evidence>
<feature type="region of interest" description="Disordered" evidence="1">
    <location>
        <begin position="1"/>
        <end position="24"/>
    </location>
</feature>
<accession>A0ABR4AKC1</accession>
<comment type="caution">
    <text evidence="2">The sequence shown here is derived from an EMBL/GenBank/DDBJ whole genome shotgun (WGS) entry which is preliminary data.</text>
</comment>
<keyword evidence="3" id="KW-1185">Reference proteome</keyword>
<feature type="region of interest" description="Disordered" evidence="1">
    <location>
        <begin position="44"/>
        <end position="66"/>
    </location>
</feature>
<evidence type="ECO:0000313" key="3">
    <source>
        <dbReference type="Proteomes" id="UP001590951"/>
    </source>
</evidence>
<proteinExistence type="predicted"/>
<protein>
    <submittedName>
        <fullName evidence="2">Uncharacterized protein</fullName>
    </submittedName>
</protein>
<sequence length="66" mass="7324">MHGPTATASRDGQKSQPWKNFWPPQDGVAAQIELTPEEMNLQRSYGTHASNTKGKIFAIDKKPKSN</sequence>
<reference evidence="2 3" key="1">
    <citation type="submission" date="2024-09" db="EMBL/GenBank/DDBJ databases">
        <title>Rethinking Asexuality: The Enigmatic Case of Functional Sexual Genes in Lepraria (Stereocaulaceae).</title>
        <authorList>
            <person name="Doellman M."/>
            <person name="Sun Y."/>
            <person name="Barcenas-Pena A."/>
            <person name="Lumbsch H.T."/>
            <person name="Grewe F."/>
        </authorList>
    </citation>
    <scope>NUCLEOTIDE SEQUENCE [LARGE SCALE GENOMIC DNA]</scope>
    <source>
        <strain evidence="2 3">Grewe 0041</strain>
    </source>
</reference>
<dbReference type="Proteomes" id="UP001590951">
    <property type="component" value="Unassembled WGS sequence"/>
</dbReference>
<feature type="compositionally biased region" description="Polar residues" evidence="1">
    <location>
        <begin position="1"/>
        <end position="18"/>
    </location>
</feature>